<evidence type="ECO:0000313" key="2">
    <source>
        <dbReference type="EMBL" id="MFD2550275.1"/>
    </source>
</evidence>
<dbReference type="InterPro" id="IPR011256">
    <property type="entry name" value="Reg_factor_effector_dom_sf"/>
</dbReference>
<evidence type="ECO:0000313" key="3">
    <source>
        <dbReference type="Proteomes" id="UP001597472"/>
    </source>
</evidence>
<keyword evidence="1" id="KW-0472">Membrane</keyword>
<gene>
    <name evidence="2" type="ORF">ACFSQP_00475</name>
</gene>
<keyword evidence="1" id="KW-1133">Transmembrane helix</keyword>
<keyword evidence="3" id="KW-1185">Reference proteome</keyword>
<keyword evidence="1" id="KW-0812">Transmembrane</keyword>
<dbReference type="Proteomes" id="UP001597472">
    <property type="component" value="Unassembled WGS sequence"/>
</dbReference>
<protein>
    <submittedName>
        <fullName evidence="2">Transcription activator effector-binding protein</fullName>
    </submittedName>
</protein>
<dbReference type="EMBL" id="JBHULS010000001">
    <property type="protein sequence ID" value="MFD2550275.1"/>
    <property type="molecule type" value="Genomic_DNA"/>
</dbReference>
<dbReference type="SUPFAM" id="SSF55136">
    <property type="entry name" value="Probable bacterial effector-binding domain"/>
    <property type="match status" value="1"/>
</dbReference>
<evidence type="ECO:0000256" key="1">
    <source>
        <dbReference type="SAM" id="Phobius"/>
    </source>
</evidence>
<reference evidence="3" key="1">
    <citation type="journal article" date="2019" name="Int. J. Syst. Evol. Microbiol.">
        <title>The Global Catalogue of Microorganisms (GCM) 10K type strain sequencing project: providing services to taxonomists for standard genome sequencing and annotation.</title>
        <authorList>
            <consortium name="The Broad Institute Genomics Platform"/>
            <consortium name="The Broad Institute Genome Sequencing Center for Infectious Disease"/>
            <person name="Wu L."/>
            <person name="Ma J."/>
        </authorList>
    </citation>
    <scope>NUCLEOTIDE SEQUENCE [LARGE SCALE GENOMIC DNA]</scope>
    <source>
        <strain evidence="3">KCTC 42587</strain>
    </source>
</reference>
<comment type="caution">
    <text evidence="2">The sequence shown here is derived from an EMBL/GenBank/DDBJ whole genome shotgun (WGS) entry which is preliminary data.</text>
</comment>
<organism evidence="2 3">
    <name type="scientific">Bizionia sediminis</name>
    <dbReference type="NCBI Taxonomy" id="1737064"/>
    <lineage>
        <taxon>Bacteria</taxon>
        <taxon>Pseudomonadati</taxon>
        <taxon>Bacteroidota</taxon>
        <taxon>Flavobacteriia</taxon>
        <taxon>Flavobacteriales</taxon>
        <taxon>Flavobacteriaceae</taxon>
        <taxon>Bizionia</taxon>
    </lineage>
</organism>
<name>A0ABW5KPF2_9FLAO</name>
<dbReference type="Gene3D" id="3.20.80.10">
    <property type="entry name" value="Regulatory factor, effector binding domain"/>
    <property type="match status" value="1"/>
</dbReference>
<dbReference type="RefSeq" id="WP_376890989.1">
    <property type="nucleotide sequence ID" value="NZ_JBHULS010000001.1"/>
</dbReference>
<accession>A0ABW5KPF2</accession>
<feature type="transmembrane region" description="Helical" evidence="1">
    <location>
        <begin position="6"/>
        <end position="24"/>
    </location>
</feature>
<sequence>MKALQYLLFLILILCIGGSIYIAVQPNDYDIRRTQTILAPSEVIYTHISDLSTYSNWLPWLNPESNAQFSKIDSISAQPVAIYWSDKQETGFLEMEQTTPHKNLKQILKLPTKRAQTVTWNISETNRMESTVSISLADSSLSFFEKAKALVNGGFEKIYGQQLETTLENLNTSVISAMAVYNIEVNGITTYGGGFYLYSTTASKITDLQTTIHKVMPRLKAYVQNNNITTAGAPFVIYHNWDTLNNAVTFSCAIPTTNPINTTESDILTGQLIPFRAVKTTLYGHTNNLAEARNANDDYINQYNLQATPEGPMLEVYLTDPNKVANPANWKTELYTAIN</sequence>
<proteinExistence type="predicted"/>